<sequence length="348" mass="39080">MRIATHQGHAKTIERPEDELHRSKAGVDWASTRSRSARIHVEGNFGRTRDDKGGMGQHQVWFLLLSSYPLSLITARETRILKAGSQHGLGVLGGWPDDEWGLLIGRVRTLLSTLRTKLHLKRSMKEGRRGVFDAITAGISLGCGQQVPMQFSHSEHNAALLDEFFANPDVQRIARSQEYLLQAFYGKLHALYTWVLDRVIEDGEGLKRNYPKTCFAATTLNMDRACTLKHVDHLNLFCGLCAVFNVGDFDYEKGGHLVLWDLGLVLEFPPGCTVLFPSVLIAHSNTPIEVHETRSSITQFTAAGLFRWVHNGCMTDKEYGQYANVRQKKARAQHRENLSSMGLDLLSL</sequence>
<feature type="compositionally biased region" description="Basic and acidic residues" evidence="1">
    <location>
        <begin position="11"/>
        <end position="22"/>
    </location>
</feature>
<reference evidence="2 3" key="1">
    <citation type="submission" date="2024-02" db="EMBL/GenBank/DDBJ databases">
        <title>A draft genome for the cacao thread blight pathogen Marasmius crinis-equi.</title>
        <authorList>
            <person name="Cohen S.P."/>
            <person name="Baruah I.K."/>
            <person name="Amoako-Attah I."/>
            <person name="Bukari Y."/>
            <person name="Meinhardt L.W."/>
            <person name="Bailey B.A."/>
        </authorList>
    </citation>
    <scope>NUCLEOTIDE SEQUENCE [LARGE SCALE GENOMIC DNA]</scope>
    <source>
        <strain evidence="2 3">GH-76</strain>
    </source>
</reference>
<dbReference type="Proteomes" id="UP001465976">
    <property type="component" value="Unassembled WGS sequence"/>
</dbReference>
<dbReference type="EMBL" id="JBAHYK010002618">
    <property type="protein sequence ID" value="KAL0564714.1"/>
    <property type="molecule type" value="Genomic_DNA"/>
</dbReference>
<accession>A0ABR3EPA9</accession>
<name>A0ABR3EPA9_9AGAR</name>
<evidence type="ECO:0000313" key="2">
    <source>
        <dbReference type="EMBL" id="KAL0564714.1"/>
    </source>
</evidence>
<feature type="region of interest" description="Disordered" evidence="1">
    <location>
        <begin position="1"/>
        <end position="27"/>
    </location>
</feature>
<keyword evidence="3" id="KW-1185">Reference proteome</keyword>
<proteinExistence type="predicted"/>
<organism evidence="2 3">
    <name type="scientific">Marasmius crinis-equi</name>
    <dbReference type="NCBI Taxonomy" id="585013"/>
    <lineage>
        <taxon>Eukaryota</taxon>
        <taxon>Fungi</taxon>
        <taxon>Dikarya</taxon>
        <taxon>Basidiomycota</taxon>
        <taxon>Agaricomycotina</taxon>
        <taxon>Agaricomycetes</taxon>
        <taxon>Agaricomycetidae</taxon>
        <taxon>Agaricales</taxon>
        <taxon>Marasmiineae</taxon>
        <taxon>Marasmiaceae</taxon>
        <taxon>Marasmius</taxon>
    </lineage>
</organism>
<evidence type="ECO:0000313" key="3">
    <source>
        <dbReference type="Proteomes" id="UP001465976"/>
    </source>
</evidence>
<gene>
    <name evidence="2" type="ORF">V5O48_017325</name>
</gene>
<dbReference type="Gene3D" id="3.60.130.30">
    <property type="match status" value="1"/>
</dbReference>
<protein>
    <recommendedName>
        <fullName evidence="4">Prolyl 4-hydroxylase alpha subunit Fe(2+) 2OG dioxygenase domain-containing protein</fullName>
    </recommendedName>
</protein>
<comment type="caution">
    <text evidence="2">The sequence shown here is derived from an EMBL/GenBank/DDBJ whole genome shotgun (WGS) entry which is preliminary data.</text>
</comment>
<evidence type="ECO:0008006" key="4">
    <source>
        <dbReference type="Google" id="ProtNLM"/>
    </source>
</evidence>
<evidence type="ECO:0000256" key="1">
    <source>
        <dbReference type="SAM" id="MobiDB-lite"/>
    </source>
</evidence>